<gene>
    <name evidence="5" type="ordered locus">SGRA_1410</name>
</gene>
<organism evidence="5 6">
    <name type="scientific">Saprospira grandis (strain Lewin)</name>
    <dbReference type="NCBI Taxonomy" id="984262"/>
    <lineage>
        <taxon>Bacteria</taxon>
        <taxon>Pseudomonadati</taxon>
        <taxon>Bacteroidota</taxon>
        <taxon>Saprospiria</taxon>
        <taxon>Saprospirales</taxon>
        <taxon>Saprospiraceae</taxon>
        <taxon>Saprospira</taxon>
    </lineage>
</organism>
<dbReference type="eggNOG" id="COG0640">
    <property type="taxonomic scope" value="Bacteria"/>
</dbReference>
<name>H6L7S4_SAPGL</name>
<dbReference type="PROSITE" id="PS50987">
    <property type="entry name" value="HTH_ARSR_2"/>
    <property type="match status" value="1"/>
</dbReference>
<reference evidence="5 6" key="1">
    <citation type="journal article" date="2012" name="Stand. Genomic Sci.">
        <title>Complete genome sequencing and analysis of Saprospira grandis str. Lewin, a predatory marine bacterium.</title>
        <authorList>
            <person name="Saw J.H."/>
            <person name="Yuryev A."/>
            <person name="Kanbe M."/>
            <person name="Hou S."/>
            <person name="Young A.G."/>
            <person name="Aizawa S."/>
            <person name="Alam M."/>
        </authorList>
    </citation>
    <scope>NUCLEOTIDE SEQUENCE [LARGE SCALE GENOMIC DNA]</scope>
    <source>
        <strain evidence="5 6">Lewin</strain>
    </source>
</reference>
<dbReference type="GO" id="GO:0003677">
    <property type="term" value="F:DNA binding"/>
    <property type="evidence" value="ECO:0007669"/>
    <property type="project" value="UniProtKB-KW"/>
</dbReference>
<dbReference type="NCBIfam" id="NF033788">
    <property type="entry name" value="HTH_metalloreg"/>
    <property type="match status" value="1"/>
</dbReference>
<dbReference type="Pfam" id="PF01022">
    <property type="entry name" value="HTH_5"/>
    <property type="match status" value="1"/>
</dbReference>
<dbReference type="Gene3D" id="1.10.10.10">
    <property type="entry name" value="Winged helix-like DNA-binding domain superfamily/Winged helix DNA-binding domain"/>
    <property type="match status" value="1"/>
</dbReference>
<accession>H6L7S4</accession>
<evidence type="ECO:0000256" key="1">
    <source>
        <dbReference type="ARBA" id="ARBA00023015"/>
    </source>
</evidence>
<dbReference type="EMBL" id="CP002831">
    <property type="protein sequence ID" value="AFC24145.1"/>
    <property type="molecule type" value="Genomic_DNA"/>
</dbReference>
<dbReference type="InterPro" id="IPR036388">
    <property type="entry name" value="WH-like_DNA-bd_sf"/>
</dbReference>
<evidence type="ECO:0000313" key="6">
    <source>
        <dbReference type="Proteomes" id="UP000007519"/>
    </source>
</evidence>
<dbReference type="SUPFAM" id="SSF46785">
    <property type="entry name" value="Winged helix' DNA-binding domain"/>
    <property type="match status" value="1"/>
</dbReference>
<dbReference type="CDD" id="cd00090">
    <property type="entry name" value="HTH_ARSR"/>
    <property type="match status" value="1"/>
</dbReference>
<feature type="domain" description="HTH arsR-type" evidence="4">
    <location>
        <begin position="20"/>
        <end position="111"/>
    </location>
</feature>
<evidence type="ECO:0000256" key="3">
    <source>
        <dbReference type="ARBA" id="ARBA00023163"/>
    </source>
</evidence>
<dbReference type="Proteomes" id="UP000007519">
    <property type="component" value="Chromosome"/>
</dbReference>
<keyword evidence="1" id="KW-0805">Transcription regulation</keyword>
<dbReference type="InterPro" id="IPR051011">
    <property type="entry name" value="Metal_resp_trans_reg"/>
</dbReference>
<keyword evidence="3" id="KW-0804">Transcription</keyword>
<dbReference type="InterPro" id="IPR011991">
    <property type="entry name" value="ArsR-like_HTH"/>
</dbReference>
<dbReference type="AlphaFoldDB" id="H6L7S4"/>
<dbReference type="OrthoDB" id="9798835at2"/>
<dbReference type="HOGENOM" id="CLU_097806_6_2_10"/>
<keyword evidence="2" id="KW-0238">DNA-binding</keyword>
<dbReference type="PANTHER" id="PTHR43132">
    <property type="entry name" value="ARSENICAL RESISTANCE OPERON REPRESSOR ARSR-RELATED"/>
    <property type="match status" value="1"/>
</dbReference>
<dbReference type="RefSeq" id="WP_015691782.1">
    <property type="nucleotide sequence ID" value="NC_016940.1"/>
</dbReference>
<dbReference type="GO" id="GO:0003700">
    <property type="term" value="F:DNA-binding transcription factor activity"/>
    <property type="evidence" value="ECO:0007669"/>
    <property type="project" value="InterPro"/>
</dbReference>
<evidence type="ECO:0000256" key="2">
    <source>
        <dbReference type="ARBA" id="ARBA00023125"/>
    </source>
</evidence>
<proteinExistence type="predicted"/>
<dbReference type="STRING" id="984262.SGRA_1410"/>
<evidence type="ECO:0000259" key="4">
    <source>
        <dbReference type="PROSITE" id="PS50987"/>
    </source>
</evidence>
<sequence>MPTPVNKSYHFSDQETEIQFQFKDLRKIVLDLRALNHELRQKIVQLLLANGPMTVTQLYVKLRIEQSVASQHLAILRKANIVVAEREGKFIHYHIHQEQLEAVKALLLGLQ</sequence>
<dbReference type="SMART" id="SM00418">
    <property type="entry name" value="HTH_ARSR"/>
    <property type="match status" value="1"/>
</dbReference>
<dbReference type="PRINTS" id="PR00778">
    <property type="entry name" value="HTHARSR"/>
</dbReference>
<keyword evidence="6" id="KW-1185">Reference proteome</keyword>
<dbReference type="InterPro" id="IPR001845">
    <property type="entry name" value="HTH_ArsR_DNA-bd_dom"/>
</dbReference>
<dbReference type="InterPro" id="IPR036390">
    <property type="entry name" value="WH_DNA-bd_sf"/>
</dbReference>
<evidence type="ECO:0000313" key="5">
    <source>
        <dbReference type="EMBL" id="AFC24145.1"/>
    </source>
</evidence>
<dbReference type="KEGG" id="sgn:SGRA_1410"/>
<protein>
    <submittedName>
        <fullName evidence="5">Transcriptional regulator, ArsR family protein</fullName>
    </submittedName>
</protein>
<dbReference type="PANTHER" id="PTHR43132:SF2">
    <property type="entry name" value="ARSENICAL RESISTANCE OPERON REPRESSOR ARSR-RELATED"/>
    <property type="match status" value="1"/>
</dbReference>